<dbReference type="Proteomes" id="UP000789525">
    <property type="component" value="Unassembled WGS sequence"/>
</dbReference>
<gene>
    <name evidence="1" type="ORF">ACOLOM_LOCUS2784</name>
</gene>
<dbReference type="EMBL" id="CAJVPT010003819">
    <property type="protein sequence ID" value="CAG8500691.1"/>
    <property type="molecule type" value="Genomic_DNA"/>
</dbReference>
<reference evidence="1" key="1">
    <citation type="submission" date="2021-06" db="EMBL/GenBank/DDBJ databases">
        <authorList>
            <person name="Kallberg Y."/>
            <person name="Tangrot J."/>
            <person name="Rosling A."/>
        </authorList>
    </citation>
    <scope>NUCLEOTIDE SEQUENCE</scope>
    <source>
        <strain evidence="1">CL356</strain>
    </source>
</reference>
<evidence type="ECO:0000313" key="1">
    <source>
        <dbReference type="EMBL" id="CAG8500691.1"/>
    </source>
</evidence>
<evidence type="ECO:0000313" key="2">
    <source>
        <dbReference type="Proteomes" id="UP000789525"/>
    </source>
</evidence>
<accession>A0ACA9KYC1</accession>
<comment type="caution">
    <text evidence="1">The sequence shown here is derived from an EMBL/GenBank/DDBJ whole genome shotgun (WGS) entry which is preliminary data.</text>
</comment>
<organism evidence="1 2">
    <name type="scientific">Acaulospora colombiana</name>
    <dbReference type="NCBI Taxonomy" id="27376"/>
    <lineage>
        <taxon>Eukaryota</taxon>
        <taxon>Fungi</taxon>
        <taxon>Fungi incertae sedis</taxon>
        <taxon>Mucoromycota</taxon>
        <taxon>Glomeromycotina</taxon>
        <taxon>Glomeromycetes</taxon>
        <taxon>Diversisporales</taxon>
        <taxon>Acaulosporaceae</taxon>
        <taxon>Acaulospora</taxon>
    </lineage>
</organism>
<proteinExistence type="predicted"/>
<keyword evidence="2" id="KW-1185">Reference proteome</keyword>
<protein>
    <submittedName>
        <fullName evidence="1">3055_t:CDS:1</fullName>
    </submittedName>
</protein>
<name>A0ACA9KYC1_9GLOM</name>
<sequence>MSAGFGKIDLMIKGDIICCRPHQLEVCSECDLDFNSLNSLHKSLLQINGNIPPPNAVNERLSRQIMGLKEEGNKQFKAENYLEAIRLYTLAIEMAFQRPMWEPHEITAHDVSICLSNRSAAYMGIKSWVNAYVDAEWGIRIKSDYVKGYFRKGKALMAMRRYDEAIKAFEVGLEFAPNDESLKSVLDEAIELKGNEMVE</sequence>